<name>A0A1Z4JJU5_LEPBY</name>
<dbReference type="AlphaFoldDB" id="A0A1Z4JJU5"/>
<organism evidence="2 3">
    <name type="scientific">Leptolyngbya boryana NIES-2135</name>
    <dbReference type="NCBI Taxonomy" id="1973484"/>
    <lineage>
        <taxon>Bacteria</taxon>
        <taxon>Bacillati</taxon>
        <taxon>Cyanobacteriota</taxon>
        <taxon>Cyanophyceae</taxon>
        <taxon>Leptolyngbyales</taxon>
        <taxon>Leptolyngbyaceae</taxon>
        <taxon>Leptolyngbya group</taxon>
        <taxon>Leptolyngbya</taxon>
    </lineage>
</organism>
<protein>
    <submittedName>
        <fullName evidence="2">Uncharacterized protein</fullName>
    </submittedName>
</protein>
<reference evidence="2 3" key="1">
    <citation type="submission" date="2017-06" db="EMBL/GenBank/DDBJ databases">
        <title>Genome sequencing of cyanobaciteial culture collection at National Institute for Environmental Studies (NIES).</title>
        <authorList>
            <person name="Hirose Y."/>
            <person name="Shimura Y."/>
            <person name="Fujisawa T."/>
            <person name="Nakamura Y."/>
            <person name="Kawachi M."/>
        </authorList>
    </citation>
    <scope>NUCLEOTIDE SEQUENCE [LARGE SCALE GENOMIC DNA]</scope>
    <source>
        <strain evidence="2 3">NIES-2135</strain>
    </source>
</reference>
<keyword evidence="3" id="KW-1185">Reference proteome</keyword>
<dbReference type="EMBL" id="AP018203">
    <property type="protein sequence ID" value="BAY56996.1"/>
    <property type="molecule type" value="Genomic_DNA"/>
</dbReference>
<sequence>MNFKKLLDGEKQPLCFIESFDSVRYAELSERDLNKRRVQAEIELIYSLLLGRRIVVPEPHSFDSTGFLEIVTDALRVCPRKLDREWICYPFLLCPRQGYASYRRMISSFFESENFVLSALPGLNQDTSLRNRLAGMLENDSFTKIEREMASDGSLLHFFSQIQELDHYFSERYFENEGKLTARNLGSAMSDYVNNLANATNLPDQLMDQPEFRGLREGLLTLIDRGVDVTRRSNVRIEGRQYIDDDEIYSGVVEYVDSCYNAVIYKAVGAQTGILTTIESTTSTYVILAQNLSEESAELGERDQIRISITGDDLLLEKWIRSRESRWKEIWEIMQNDEWISSVRNFLGASEESKRLAYVAHTKNLQDLTQKSTHFSFEETEERGQEMRAICESEEIASFEHLFEPDEHLNDFDDESDDGYIDGSTPGTDL</sequence>
<evidence type="ECO:0000313" key="2">
    <source>
        <dbReference type="EMBL" id="BAY56996.1"/>
    </source>
</evidence>
<dbReference type="Proteomes" id="UP000217895">
    <property type="component" value="Chromosome"/>
</dbReference>
<proteinExistence type="predicted"/>
<accession>A0A1Z4JJU5</accession>
<evidence type="ECO:0000313" key="3">
    <source>
        <dbReference type="Proteomes" id="UP000217895"/>
    </source>
</evidence>
<feature type="region of interest" description="Disordered" evidence="1">
    <location>
        <begin position="408"/>
        <end position="430"/>
    </location>
</feature>
<gene>
    <name evidence="2" type="ORF">NIES2135_38590</name>
</gene>
<evidence type="ECO:0000256" key="1">
    <source>
        <dbReference type="SAM" id="MobiDB-lite"/>
    </source>
</evidence>